<evidence type="ECO:0000313" key="2">
    <source>
        <dbReference type="Proteomes" id="UP000683360"/>
    </source>
</evidence>
<dbReference type="Proteomes" id="UP000683360">
    <property type="component" value="Unassembled WGS sequence"/>
</dbReference>
<name>A0A8S3VM25_MYTED</name>
<keyword evidence="2" id="KW-1185">Reference proteome</keyword>
<evidence type="ECO:0000313" key="1">
    <source>
        <dbReference type="EMBL" id="CAG2256167.1"/>
    </source>
</evidence>
<dbReference type="AlphaFoldDB" id="A0A8S3VM25"/>
<protein>
    <submittedName>
        <fullName evidence="1">Uncharacterized protein</fullName>
    </submittedName>
</protein>
<accession>A0A8S3VM25</accession>
<proteinExistence type="predicted"/>
<dbReference type="PANTHER" id="PTHR34348">
    <property type="entry name" value="SURFEIT LOCUS PROTEIN 2"/>
    <property type="match status" value="1"/>
</dbReference>
<gene>
    <name evidence="1" type="ORF">MEDL_67544</name>
</gene>
<dbReference type="PANTHER" id="PTHR34348:SF1">
    <property type="entry name" value="SURFEIT LOCUS PROTEIN 2"/>
    <property type="match status" value="1"/>
</dbReference>
<dbReference type="EMBL" id="CAJPWZ010003297">
    <property type="protein sequence ID" value="CAG2256167.1"/>
    <property type="molecule type" value="Genomic_DNA"/>
</dbReference>
<dbReference type="OrthoDB" id="127285at2759"/>
<dbReference type="InterPro" id="IPR008833">
    <property type="entry name" value="Surf2"/>
</dbReference>
<sequence>MCTLFRNAYFIAKENLPMDKFQSLNDLNKFNGAVITSKLYQENNACSEFIQTISDSIEQEIRCELSGHEMPCRLDALESYIKGKKFEKLLEKHNYQYEKQHLTKSIKKSRSHQLFCTLTYRHLNNTPQHIQKHLDGRRFKKVLLRCKLFKLFENQL</sequence>
<dbReference type="Pfam" id="PF05477">
    <property type="entry name" value="SURF2"/>
    <property type="match status" value="1"/>
</dbReference>
<organism evidence="1 2">
    <name type="scientific">Mytilus edulis</name>
    <name type="common">Blue mussel</name>
    <dbReference type="NCBI Taxonomy" id="6550"/>
    <lineage>
        <taxon>Eukaryota</taxon>
        <taxon>Metazoa</taxon>
        <taxon>Spiralia</taxon>
        <taxon>Lophotrochozoa</taxon>
        <taxon>Mollusca</taxon>
        <taxon>Bivalvia</taxon>
        <taxon>Autobranchia</taxon>
        <taxon>Pteriomorphia</taxon>
        <taxon>Mytilida</taxon>
        <taxon>Mytiloidea</taxon>
        <taxon>Mytilidae</taxon>
        <taxon>Mytilinae</taxon>
        <taxon>Mytilus</taxon>
    </lineage>
</organism>
<reference evidence="1" key="1">
    <citation type="submission" date="2021-03" db="EMBL/GenBank/DDBJ databases">
        <authorList>
            <person name="Bekaert M."/>
        </authorList>
    </citation>
    <scope>NUCLEOTIDE SEQUENCE</scope>
</reference>
<comment type="caution">
    <text evidence="1">The sequence shown here is derived from an EMBL/GenBank/DDBJ whole genome shotgun (WGS) entry which is preliminary data.</text>
</comment>